<protein>
    <submittedName>
        <fullName evidence="4">TetR/AcrR family transcriptional regulator</fullName>
    </submittedName>
</protein>
<dbReference type="Gene3D" id="1.10.357.10">
    <property type="entry name" value="Tetracycline Repressor, domain 2"/>
    <property type="match status" value="1"/>
</dbReference>
<reference evidence="4" key="1">
    <citation type="submission" date="2021-11" db="EMBL/GenBank/DDBJ databases">
        <authorList>
            <person name="Qingchun L."/>
            <person name="Dong Z."/>
            <person name="Zongwei Q."/>
            <person name="Jia Z."/>
            <person name="Duotao L."/>
        </authorList>
    </citation>
    <scope>NUCLEOTIDE SEQUENCE</scope>
    <source>
        <strain evidence="4">WLY-B-L2</strain>
    </source>
</reference>
<proteinExistence type="predicted"/>
<name>A0ABS8N9P7_9CLOT</name>
<accession>A0ABS8N9P7</accession>
<dbReference type="InterPro" id="IPR009057">
    <property type="entry name" value="Homeodomain-like_sf"/>
</dbReference>
<gene>
    <name evidence="4" type="ORF">LN736_16985</name>
</gene>
<evidence type="ECO:0000313" key="5">
    <source>
        <dbReference type="Proteomes" id="UP001165422"/>
    </source>
</evidence>
<dbReference type="RefSeq" id="WP_179977743.1">
    <property type="nucleotide sequence ID" value="NZ_JAJJPB010000035.1"/>
</dbReference>
<comment type="caution">
    <text evidence="4">The sequence shown here is derived from an EMBL/GenBank/DDBJ whole genome shotgun (WGS) entry which is preliminary data.</text>
</comment>
<sequence>MDRKTLIKRKIMNKFIDATFMIIDTEGVGNVTIRKVSSIAGYSSSTLYNYFEDLDHLVLFACIRYLRDYTQGLKNYIKNAKNSFERYILIWKCFCAYSFERPEIYNLIFFSGHSNSLNNTISEYYRIFPEELADSSLRLNSMLIGNDIYSRTLYSFEGCVEEGYFNEEDIVELNEITILIYQSVLSNLLKKNPPYSSEEALKKVMKYIRRVVKAYQLPNN</sequence>
<dbReference type="InterPro" id="IPR001647">
    <property type="entry name" value="HTH_TetR"/>
</dbReference>
<feature type="DNA-binding region" description="H-T-H motif" evidence="2">
    <location>
        <begin position="32"/>
        <end position="51"/>
    </location>
</feature>
<evidence type="ECO:0000256" key="2">
    <source>
        <dbReference type="PROSITE-ProRule" id="PRU00335"/>
    </source>
</evidence>
<keyword evidence="1 2" id="KW-0238">DNA-binding</keyword>
<dbReference type="Proteomes" id="UP001165422">
    <property type="component" value="Unassembled WGS sequence"/>
</dbReference>
<organism evidence="4 5">
    <name type="scientific">Clostridium aromativorans</name>
    <dbReference type="NCBI Taxonomy" id="2836848"/>
    <lineage>
        <taxon>Bacteria</taxon>
        <taxon>Bacillati</taxon>
        <taxon>Bacillota</taxon>
        <taxon>Clostridia</taxon>
        <taxon>Eubacteriales</taxon>
        <taxon>Clostridiaceae</taxon>
        <taxon>Clostridium</taxon>
    </lineage>
</organism>
<dbReference type="EMBL" id="JAJJPB010000035">
    <property type="protein sequence ID" value="MCC9296542.1"/>
    <property type="molecule type" value="Genomic_DNA"/>
</dbReference>
<keyword evidence="5" id="KW-1185">Reference proteome</keyword>
<evidence type="ECO:0000256" key="1">
    <source>
        <dbReference type="ARBA" id="ARBA00023125"/>
    </source>
</evidence>
<dbReference type="SUPFAM" id="SSF46689">
    <property type="entry name" value="Homeodomain-like"/>
    <property type="match status" value="1"/>
</dbReference>
<feature type="domain" description="HTH tetR-type" evidence="3">
    <location>
        <begin position="9"/>
        <end position="69"/>
    </location>
</feature>
<evidence type="ECO:0000259" key="3">
    <source>
        <dbReference type="PROSITE" id="PS50977"/>
    </source>
</evidence>
<dbReference type="PROSITE" id="PS50977">
    <property type="entry name" value="HTH_TETR_2"/>
    <property type="match status" value="1"/>
</dbReference>
<dbReference type="Pfam" id="PF00440">
    <property type="entry name" value="TetR_N"/>
    <property type="match status" value="1"/>
</dbReference>
<evidence type="ECO:0000313" key="4">
    <source>
        <dbReference type="EMBL" id="MCC9296542.1"/>
    </source>
</evidence>